<evidence type="ECO:0000256" key="9">
    <source>
        <dbReference type="ARBA" id="ARBA00023136"/>
    </source>
</evidence>
<evidence type="ECO:0000259" key="14">
    <source>
        <dbReference type="Pfam" id="PF05662"/>
    </source>
</evidence>
<comment type="subcellular location">
    <subcellularLocation>
        <location evidence="2">Cell outer membrane</location>
    </subcellularLocation>
    <subcellularLocation>
        <location evidence="1">Cell surface</location>
    </subcellularLocation>
</comment>
<organism evidence="15 16">
    <name type="scientific">Acinetobacter chinensis</name>
    <dbReference type="NCBI Taxonomy" id="2004650"/>
    <lineage>
        <taxon>Bacteria</taxon>
        <taxon>Pseudomonadati</taxon>
        <taxon>Pseudomonadota</taxon>
        <taxon>Gammaproteobacteria</taxon>
        <taxon>Moraxellales</taxon>
        <taxon>Moraxellaceae</taxon>
        <taxon>Acinetobacter</taxon>
    </lineage>
</organism>
<evidence type="ECO:0000256" key="8">
    <source>
        <dbReference type="ARBA" id="ARBA00022927"/>
    </source>
</evidence>
<dbReference type="Proteomes" id="UP000263753">
    <property type="component" value="Chromosome"/>
</dbReference>
<dbReference type="EMBL" id="CP032134">
    <property type="protein sequence ID" value="AXY56138.1"/>
    <property type="molecule type" value="Genomic_DNA"/>
</dbReference>
<evidence type="ECO:0000313" key="16">
    <source>
        <dbReference type="Proteomes" id="UP000263753"/>
    </source>
</evidence>
<dbReference type="SUPFAM" id="SSF101967">
    <property type="entry name" value="Adhesin YadA, collagen-binding domain"/>
    <property type="match status" value="1"/>
</dbReference>
<evidence type="ECO:0000259" key="12">
    <source>
        <dbReference type="Pfam" id="PF03895"/>
    </source>
</evidence>
<proteinExistence type="inferred from homology"/>
<feature type="signal peptide" evidence="11">
    <location>
        <begin position="1"/>
        <end position="23"/>
    </location>
</feature>
<name>A0A3B7LUA0_9GAMM</name>
<dbReference type="Gene3D" id="3.30.1300.30">
    <property type="entry name" value="GSPII I/J protein-like"/>
    <property type="match status" value="1"/>
</dbReference>
<dbReference type="InterPro" id="IPR008635">
    <property type="entry name" value="Coiled_stalk_dom"/>
</dbReference>
<evidence type="ECO:0000256" key="4">
    <source>
        <dbReference type="ARBA" id="ARBA00022448"/>
    </source>
</evidence>
<evidence type="ECO:0000256" key="1">
    <source>
        <dbReference type="ARBA" id="ARBA00004241"/>
    </source>
</evidence>
<evidence type="ECO:0000256" key="3">
    <source>
        <dbReference type="ARBA" id="ARBA00005848"/>
    </source>
</evidence>
<evidence type="ECO:0000313" key="15">
    <source>
        <dbReference type="EMBL" id="AXY56138.1"/>
    </source>
</evidence>
<dbReference type="GO" id="GO:0015031">
    <property type="term" value="P:protein transport"/>
    <property type="evidence" value="ECO:0007669"/>
    <property type="project" value="UniProtKB-KW"/>
</dbReference>
<feature type="domain" description="Trimeric autotransporter adhesin YadA-like C-terminal membrane anchor" evidence="12">
    <location>
        <begin position="1121"/>
        <end position="1176"/>
    </location>
</feature>
<keyword evidence="5" id="KW-1134">Transmembrane beta strand</keyword>
<gene>
    <name evidence="15" type="ORF">CDG60_05875</name>
</gene>
<feature type="domain" description="Trimeric autotransporter adhesin YadA-like stalk" evidence="14">
    <location>
        <begin position="568"/>
        <end position="607"/>
    </location>
</feature>
<evidence type="ECO:0000256" key="10">
    <source>
        <dbReference type="ARBA" id="ARBA00023237"/>
    </source>
</evidence>
<sequence>MNKKYSSLALAICTIMQAGAVKAAITDDVDAPNYITTPNLTVNGNANINGDSSVSGNSIVNGKLTTNELQVNGAVTGLSQLNGGLTVNDAAGTYNLMSIQDQGNGEGYLQLTGDSYTSGDSTVQGNSTVNGKLTASELQVNGTITGLSYLNGGLTVNDAAGTAQLFSIQDQGSGEGYLQLTGDSYTSGDSTVQGNSTVNGKLTASELQVNGTITGLSYLNGGLTVNDAAGTANLFSISDQGNGKGALYLNGNSHTVGDSLVQGDSIVGGKLTASELQVYGTITGLSYLNGGLTVNDIAGTAQLFSIQDQGNGKGYLQLNGDSVTTGNAWIHGDTAVGGKLTANELQVNGTITGLTHLDGGLDIRDAAGTSNLVSISDQGNGKAHFSVNGDSVTTGNASIYGDTTVGGKLTANELQVNGTITGLTHLDGGLNINNAAGTSNLVSISDQGNGKAHFSVNGDSVTTGNASIYGDTTVGGKLTTTDLQVNGTLTGLNQIVSADIKTQAFAVNDPAGAVLFSAQNAGNGQGLFNFNGLSNFNGNLSVSGKVTVQDLEVLGLLQLKNIDAQNTQISNVAAANQGHQAVNLTQMNDTATQTLTDAKAFTTSTATTLRTEAATETTRVNKAIADGDAATLASANKTTVDTAAAIRSEAATETTRVNKAIADGDAATLASANKTTADTAAAIRTEAATETTRVNKAIADGDAATLASANKTTADTATTIRSEAATETARVNKAIADGDAATLASANKTTADTAAAIRSEAATETIRVNKAISDGDKATLASANKTTADTATAIRAEIASETTKVNQAISDGDKATLASANETTADTAAAIRTEAATETTRVNKAVSDGDKATLAAANKTTADTATALKADAAKETARVNKAITDSEQSAIAAARQHTDQTGASIIAQAKAYTDANANGSVNVQINAADKTAKATAQGADSLAIGVNTLAGGDEAIAIGKNAQALGRQSISIGTGNIVKGNNSGAFGDPNNVTGNASYAFGNNNTISQDNTFVMGNNVNTKAKNAVVLGNGSASDRDNTVSVGASGSERQVINVAAGTASTDAVNVKQMKDADANTLASARSYADSRAVQLNNKLNNIEKTAYRGVAIAMASQQPVPNIKAGQYAVFGGIGHYEGESAGALGVASVFADGQTSVSGAFSVAGGGEVGGRVGVSYVFGGK</sequence>
<dbReference type="InterPro" id="IPR011049">
    <property type="entry name" value="Serralysin-like_metalloprot_C"/>
</dbReference>
<dbReference type="InterPro" id="IPR008640">
    <property type="entry name" value="Adhesin_Head_dom"/>
</dbReference>
<keyword evidence="4" id="KW-0813">Transport</keyword>
<keyword evidence="8" id="KW-0653">Protein transport</keyword>
<feature type="chain" id="PRO_5017792651" evidence="11">
    <location>
        <begin position="24"/>
        <end position="1179"/>
    </location>
</feature>
<keyword evidence="7 11" id="KW-0732">Signal</keyword>
<protein>
    <submittedName>
        <fullName evidence="15">Uncharacterized protein</fullName>
    </submittedName>
</protein>
<evidence type="ECO:0000259" key="13">
    <source>
        <dbReference type="Pfam" id="PF05658"/>
    </source>
</evidence>
<feature type="domain" description="Trimeric autotransporter adhesin YadA-like head" evidence="13">
    <location>
        <begin position="950"/>
        <end position="975"/>
    </location>
</feature>
<dbReference type="Pfam" id="PF03895">
    <property type="entry name" value="YadA_anchor"/>
    <property type="match status" value="1"/>
</dbReference>
<evidence type="ECO:0000256" key="11">
    <source>
        <dbReference type="SAM" id="SignalP"/>
    </source>
</evidence>
<feature type="domain" description="Trimeric autotransporter adhesin YadA-like stalk" evidence="14">
    <location>
        <begin position="1050"/>
        <end position="1085"/>
    </location>
</feature>
<dbReference type="GO" id="GO:0009279">
    <property type="term" value="C:cell outer membrane"/>
    <property type="evidence" value="ECO:0007669"/>
    <property type="project" value="UniProtKB-SubCell"/>
</dbReference>
<dbReference type="InterPro" id="IPR045584">
    <property type="entry name" value="Pilin-like"/>
</dbReference>
<dbReference type="CDD" id="cd12820">
    <property type="entry name" value="LbR_YadA-like"/>
    <property type="match status" value="1"/>
</dbReference>
<dbReference type="Pfam" id="PF05662">
    <property type="entry name" value="YadA_stalk"/>
    <property type="match status" value="2"/>
</dbReference>
<keyword evidence="6" id="KW-0812">Transmembrane</keyword>
<dbReference type="RefSeq" id="WP_087513244.1">
    <property type="nucleotide sequence ID" value="NZ_CP032134.1"/>
</dbReference>
<dbReference type="SUPFAM" id="SSF54523">
    <property type="entry name" value="Pili subunits"/>
    <property type="match status" value="1"/>
</dbReference>
<dbReference type="GO" id="GO:0009986">
    <property type="term" value="C:cell surface"/>
    <property type="evidence" value="ECO:0007669"/>
    <property type="project" value="UniProtKB-SubCell"/>
</dbReference>
<dbReference type="KEGG" id="achi:CDG60_05875"/>
<keyword evidence="10" id="KW-0998">Cell outer membrane</keyword>
<dbReference type="Gene3D" id="2.150.10.10">
    <property type="entry name" value="Serralysin-like metalloprotease, C-terminal"/>
    <property type="match status" value="1"/>
</dbReference>
<evidence type="ECO:0000256" key="7">
    <source>
        <dbReference type="ARBA" id="ARBA00022729"/>
    </source>
</evidence>
<comment type="similarity">
    <text evidence="3">Belongs to the autotransporter-2 (AT-2) (TC 1.B.40) family.</text>
</comment>
<evidence type="ECO:0000256" key="2">
    <source>
        <dbReference type="ARBA" id="ARBA00004442"/>
    </source>
</evidence>
<dbReference type="InterPro" id="IPR005594">
    <property type="entry name" value="YadA_C"/>
</dbReference>
<evidence type="ECO:0000256" key="6">
    <source>
        <dbReference type="ARBA" id="ARBA00022692"/>
    </source>
</evidence>
<accession>A0A3B7LUA0</accession>
<dbReference type="Pfam" id="PF05658">
    <property type="entry name" value="YadA_head"/>
    <property type="match status" value="1"/>
</dbReference>
<reference evidence="16" key="1">
    <citation type="submission" date="2018-09" db="EMBL/GenBank/DDBJ databases">
        <title>The complete genome of Acinetobacter sp. strain WCHAc010005.</title>
        <authorList>
            <person name="Hu Y."/>
            <person name="Long H."/>
            <person name="Feng Y."/>
            <person name="Zong Z."/>
        </authorList>
    </citation>
    <scope>NUCLEOTIDE SEQUENCE [LARGE SCALE GENOMIC DNA]</scope>
    <source>
        <strain evidence="16">WCHAc010005</strain>
    </source>
</reference>
<keyword evidence="9" id="KW-0472">Membrane</keyword>
<dbReference type="AlphaFoldDB" id="A0A3B7LUA0"/>
<evidence type="ECO:0000256" key="5">
    <source>
        <dbReference type="ARBA" id="ARBA00022452"/>
    </source>
</evidence>